<reference evidence="3" key="2">
    <citation type="submission" date="2022-04" db="EMBL/GenBank/DDBJ databases">
        <title>Complete Genome Sequence of Flavobacterium sediminilitoris YSM-43, Isolated from a Tidal Sediment.</title>
        <authorList>
            <person name="Lee P.A."/>
        </authorList>
    </citation>
    <scope>NUCLEOTIDE SEQUENCE</scope>
    <source>
        <strain evidence="3">YSM-43</strain>
    </source>
</reference>
<reference evidence="3" key="1">
    <citation type="submission" date="2021-12" db="EMBL/GenBank/DDBJ databases">
        <authorList>
            <person name="Cha I.-T."/>
            <person name="Lee K.-E."/>
            <person name="Park S.-J."/>
        </authorList>
    </citation>
    <scope>NUCLEOTIDE SEQUENCE</scope>
    <source>
        <strain evidence="3">YSM-43</strain>
    </source>
</reference>
<dbReference type="Pfam" id="PF17836">
    <property type="entry name" value="PglD_N"/>
    <property type="match status" value="1"/>
</dbReference>
<dbReference type="InterPro" id="IPR050179">
    <property type="entry name" value="Trans_hexapeptide_repeat"/>
</dbReference>
<gene>
    <name evidence="3" type="ORF">LXD69_00650</name>
</gene>
<dbReference type="PANTHER" id="PTHR43300:SF7">
    <property type="entry name" value="UDP-N-ACETYLBACILLOSAMINE N-ACETYLTRANSFERASE"/>
    <property type="match status" value="1"/>
</dbReference>
<dbReference type="SUPFAM" id="SSF51161">
    <property type="entry name" value="Trimeric LpxA-like enzymes"/>
    <property type="match status" value="1"/>
</dbReference>
<name>A0ABY4HSJ1_9FLAO</name>
<dbReference type="Proteomes" id="UP000830454">
    <property type="component" value="Chromosome"/>
</dbReference>
<evidence type="ECO:0000259" key="2">
    <source>
        <dbReference type="Pfam" id="PF17836"/>
    </source>
</evidence>
<dbReference type="InterPro" id="IPR001451">
    <property type="entry name" value="Hexapep"/>
</dbReference>
<evidence type="ECO:0000256" key="1">
    <source>
        <dbReference type="ARBA" id="ARBA00007274"/>
    </source>
</evidence>
<accession>A0ABY4HSJ1</accession>
<sequence length="190" mass="21561">MYLYGTGEWCESFINLILSERKYNIKAIFDDFPKVEKVLEFPVIKMENIELLEDKNIIITIKDNKIRKKKALFFKSNFVTIIHPKATVSKFSSIGKGTQIMENVIVEDKVTIGNHIVINENTSIKKSSVLEDYVYVSSNVILEENVVIGELTKINEGVKILENVIIGKNVIIKSNAIVSKNIPDNSIVEK</sequence>
<dbReference type="EMBL" id="CP090145">
    <property type="protein sequence ID" value="UOX35665.1"/>
    <property type="molecule type" value="Genomic_DNA"/>
</dbReference>
<dbReference type="PANTHER" id="PTHR43300">
    <property type="entry name" value="ACETYLTRANSFERASE"/>
    <property type="match status" value="1"/>
</dbReference>
<dbReference type="Gene3D" id="3.40.50.20">
    <property type="match status" value="1"/>
</dbReference>
<feature type="domain" description="PglD N-terminal" evidence="2">
    <location>
        <begin position="2"/>
        <end position="70"/>
    </location>
</feature>
<keyword evidence="4" id="KW-1185">Reference proteome</keyword>
<evidence type="ECO:0000313" key="4">
    <source>
        <dbReference type="Proteomes" id="UP000830454"/>
    </source>
</evidence>
<evidence type="ECO:0000313" key="3">
    <source>
        <dbReference type="EMBL" id="UOX35665.1"/>
    </source>
</evidence>
<protein>
    <recommendedName>
        <fullName evidence="2">PglD N-terminal domain-containing protein</fullName>
    </recommendedName>
</protein>
<dbReference type="InterPro" id="IPR041561">
    <property type="entry name" value="PglD_N"/>
</dbReference>
<dbReference type="InterPro" id="IPR011004">
    <property type="entry name" value="Trimer_LpxA-like_sf"/>
</dbReference>
<proteinExistence type="inferred from homology"/>
<dbReference type="Pfam" id="PF00132">
    <property type="entry name" value="Hexapep"/>
    <property type="match status" value="1"/>
</dbReference>
<organism evidence="3 4">
    <name type="scientific">Flavobacterium sediminilitoris</name>
    <dbReference type="NCBI Taxonomy" id="2024526"/>
    <lineage>
        <taxon>Bacteria</taxon>
        <taxon>Pseudomonadati</taxon>
        <taxon>Bacteroidota</taxon>
        <taxon>Flavobacteriia</taxon>
        <taxon>Flavobacteriales</taxon>
        <taxon>Flavobacteriaceae</taxon>
        <taxon>Flavobacterium</taxon>
    </lineage>
</organism>
<dbReference type="Gene3D" id="2.160.10.10">
    <property type="entry name" value="Hexapeptide repeat proteins"/>
    <property type="match status" value="1"/>
</dbReference>
<comment type="similarity">
    <text evidence="1">Belongs to the transferase hexapeptide repeat family.</text>
</comment>